<dbReference type="EMBL" id="CADEPM010000001">
    <property type="protein sequence ID" value="CAB3397678.1"/>
    <property type="molecule type" value="Genomic_DNA"/>
</dbReference>
<dbReference type="Proteomes" id="UP000494206">
    <property type="component" value="Unassembled WGS sequence"/>
</dbReference>
<comment type="caution">
    <text evidence="10">The sequence shown here is derived from an EMBL/GenBank/DDBJ whole genome shotgun (WGS) entry which is preliminary data.</text>
</comment>
<evidence type="ECO:0000256" key="4">
    <source>
        <dbReference type="ARBA" id="ARBA00022723"/>
    </source>
</evidence>
<evidence type="ECO:0000259" key="8">
    <source>
        <dbReference type="Pfam" id="PF01433"/>
    </source>
</evidence>
<dbReference type="GO" id="GO:0070006">
    <property type="term" value="F:metalloaminopeptidase activity"/>
    <property type="evidence" value="ECO:0007669"/>
    <property type="project" value="TreeGrafter"/>
</dbReference>
<evidence type="ECO:0000259" key="9">
    <source>
        <dbReference type="Pfam" id="PF11838"/>
    </source>
</evidence>
<comment type="similarity">
    <text evidence="2">Belongs to the peptidase M1 family.</text>
</comment>
<gene>
    <name evidence="10" type="ORF">CBOVIS_LOCUS1055</name>
</gene>
<evidence type="ECO:0000256" key="5">
    <source>
        <dbReference type="ARBA" id="ARBA00022801"/>
    </source>
</evidence>
<evidence type="ECO:0000256" key="2">
    <source>
        <dbReference type="ARBA" id="ARBA00010136"/>
    </source>
</evidence>
<dbReference type="InterPro" id="IPR027268">
    <property type="entry name" value="Peptidase_M4/M1_CTD_sf"/>
</dbReference>
<evidence type="ECO:0008006" key="12">
    <source>
        <dbReference type="Google" id="ProtNLM"/>
    </source>
</evidence>
<dbReference type="OrthoDB" id="6337587at2759"/>
<dbReference type="Gene3D" id="2.60.40.1910">
    <property type="match status" value="1"/>
</dbReference>
<keyword evidence="7" id="KW-0482">Metalloprotease</keyword>
<evidence type="ECO:0000256" key="6">
    <source>
        <dbReference type="ARBA" id="ARBA00022833"/>
    </source>
</evidence>
<dbReference type="PANTHER" id="PTHR11533:SF299">
    <property type="entry name" value="AMINOPEPTIDASE"/>
    <property type="match status" value="1"/>
</dbReference>
<dbReference type="Pfam" id="PF11838">
    <property type="entry name" value="ERAP1_C"/>
    <property type="match status" value="1"/>
</dbReference>
<dbReference type="PRINTS" id="PR00756">
    <property type="entry name" value="ALADIPTASE"/>
</dbReference>
<dbReference type="GO" id="GO:0008270">
    <property type="term" value="F:zinc ion binding"/>
    <property type="evidence" value="ECO:0007669"/>
    <property type="project" value="InterPro"/>
</dbReference>
<dbReference type="GO" id="GO:0005615">
    <property type="term" value="C:extracellular space"/>
    <property type="evidence" value="ECO:0007669"/>
    <property type="project" value="TreeGrafter"/>
</dbReference>
<feature type="domain" description="Peptidase M1 membrane alanine aminopeptidase" evidence="8">
    <location>
        <begin position="1"/>
        <end position="191"/>
    </location>
</feature>
<sequence>MENWGLITCRQAEGLYYPKRFPISQKHNVQEVISHEVAHQWFGNLVTMKWWNNLWLNEGFATMISYRAVDFLENTTYRYQDMTSNMMCQVLRTDQNEASISVSSKGDEEVQKIITQRVIIYRKAAIITRMIERLVQEDIFQKGLHRFLNTFMYKNADHDDLFNVLTYVHDSSSGGHLTGQNFSLSDVMDTWLRQASFPVVHVNRKEGSVVTLRQERYKHNPRAKKNAKDSYVWKIPIFYDDPVSGSHKVFWITDRYPVVFDMVGEVLIDPHQLTYMRVRYDMSMYSDITMKLISNHESIPINSRSRLIDDTLAMAENQQISYQVPFNMTLYLPNETAYRPFHTFSAYLDFFLPRMYPHPEYNKYREYVIALIAPQYERIENSGLDQDCESDADQYRLREIIIQRSCGIDHDPCVKMAKQKFEELRKNCSKPNQLLSDLNCNRMPFYLRQHVYSTAIKHGSQSDFDFLFDKWINEHWIIEKDRIWFGMCATVDRNNTERMWLSMLENRARENIWERAAACSRSIKDKSIVLELLVEKPAEIISLLRESKNNFHALVTLIAREANVEQFPLLDKLHAAYNKSLGPINIESIKGAIESREYWRYRIAPFLVGNATAAVKEIRKLRA</sequence>
<dbReference type="InterPro" id="IPR050344">
    <property type="entry name" value="Peptidase_M1_aminopeptidases"/>
</dbReference>
<dbReference type="Gene3D" id="1.25.50.20">
    <property type="match status" value="1"/>
</dbReference>
<keyword evidence="6" id="KW-0862">Zinc</keyword>
<evidence type="ECO:0000313" key="10">
    <source>
        <dbReference type="EMBL" id="CAB3397678.1"/>
    </source>
</evidence>
<keyword evidence="3" id="KW-0645">Protease</keyword>
<dbReference type="Pfam" id="PF01433">
    <property type="entry name" value="Peptidase_M1"/>
    <property type="match status" value="1"/>
</dbReference>
<dbReference type="GO" id="GO:0042277">
    <property type="term" value="F:peptide binding"/>
    <property type="evidence" value="ECO:0007669"/>
    <property type="project" value="TreeGrafter"/>
</dbReference>
<evidence type="ECO:0000256" key="7">
    <source>
        <dbReference type="ARBA" id="ARBA00023049"/>
    </source>
</evidence>
<feature type="domain" description="ERAP1-like C-terminal" evidence="9">
    <location>
        <begin position="266"/>
        <end position="561"/>
    </location>
</feature>
<dbReference type="AlphaFoldDB" id="A0A8S1EC65"/>
<evidence type="ECO:0000313" key="11">
    <source>
        <dbReference type="Proteomes" id="UP000494206"/>
    </source>
</evidence>
<dbReference type="PANTHER" id="PTHR11533">
    <property type="entry name" value="PROTEASE M1 ZINC METALLOPROTEASE"/>
    <property type="match status" value="1"/>
</dbReference>
<dbReference type="SUPFAM" id="SSF55486">
    <property type="entry name" value="Metalloproteases ('zincins'), catalytic domain"/>
    <property type="match status" value="1"/>
</dbReference>
<protein>
    <recommendedName>
        <fullName evidence="12">Peptidase M1 leukotriene A4 hydrolase/aminopeptidase C-terminal domain-containing protein</fullName>
    </recommendedName>
</protein>
<dbReference type="GO" id="GO:0016020">
    <property type="term" value="C:membrane"/>
    <property type="evidence" value="ECO:0007669"/>
    <property type="project" value="TreeGrafter"/>
</dbReference>
<dbReference type="GO" id="GO:0043171">
    <property type="term" value="P:peptide catabolic process"/>
    <property type="evidence" value="ECO:0007669"/>
    <property type="project" value="TreeGrafter"/>
</dbReference>
<dbReference type="GO" id="GO:0006508">
    <property type="term" value="P:proteolysis"/>
    <property type="evidence" value="ECO:0007669"/>
    <property type="project" value="UniProtKB-KW"/>
</dbReference>
<dbReference type="InterPro" id="IPR024571">
    <property type="entry name" value="ERAP1-like_C_dom"/>
</dbReference>
<dbReference type="Gene3D" id="1.10.390.10">
    <property type="entry name" value="Neutral Protease Domain 2"/>
    <property type="match status" value="1"/>
</dbReference>
<comment type="cofactor">
    <cofactor evidence="1">
        <name>Zn(2+)</name>
        <dbReference type="ChEBI" id="CHEBI:29105"/>
    </cofactor>
</comment>
<evidence type="ECO:0000256" key="3">
    <source>
        <dbReference type="ARBA" id="ARBA00022670"/>
    </source>
</evidence>
<dbReference type="GO" id="GO:0005737">
    <property type="term" value="C:cytoplasm"/>
    <property type="evidence" value="ECO:0007669"/>
    <property type="project" value="TreeGrafter"/>
</dbReference>
<evidence type="ECO:0000256" key="1">
    <source>
        <dbReference type="ARBA" id="ARBA00001947"/>
    </source>
</evidence>
<name>A0A8S1EC65_9PELO</name>
<organism evidence="10 11">
    <name type="scientific">Caenorhabditis bovis</name>
    <dbReference type="NCBI Taxonomy" id="2654633"/>
    <lineage>
        <taxon>Eukaryota</taxon>
        <taxon>Metazoa</taxon>
        <taxon>Ecdysozoa</taxon>
        <taxon>Nematoda</taxon>
        <taxon>Chromadorea</taxon>
        <taxon>Rhabditida</taxon>
        <taxon>Rhabditina</taxon>
        <taxon>Rhabditomorpha</taxon>
        <taxon>Rhabditoidea</taxon>
        <taxon>Rhabditidae</taxon>
        <taxon>Peloderinae</taxon>
        <taxon>Caenorhabditis</taxon>
    </lineage>
</organism>
<dbReference type="InterPro" id="IPR001930">
    <property type="entry name" value="Peptidase_M1"/>
</dbReference>
<proteinExistence type="inferred from homology"/>
<keyword evidence="5" id="KW-0378">Hydrolase</keyword>
<reference evidence="10 11" key="1">
    <citation type="submission" date="2020-04" db="EMBL/GenBank/DDBJ databases">
        <authorList>
            <person name="Laetsch R D."/>
            <person name="Stevens L."/>
            <person name="Kumar S."/>
            <person name="Blaxter L. M."/>
        </authorList>
    </citation>
    <scope>NUCLEOTIDE SEQUENCE [LARGE SCALE GENOMIC DNA]</scope>
</reference>
<dbReference type="InterPro" id="IPR014782">
    <property type="entry name" value="Peptidase_M1_dom"/>
</dbReference>
<keyword evidence="11" id="KW-1185">Reference proteome</keyword>
<accession>A0A8S1EC65</accession>
<keyword evidence="4" id="KW-0479">Metal-binding</keyword>